<dbReference type="PROSITE" id="PS50294">
    <property type="entry name" value="WD_REPEATS_REGION"/>
    <property type="match status" value="1"/>
</dbReference>
<comment type="caution">
    <text evidence="9">The sequence shown here is derived from an EMBL/GenBank/DDBJ whole genome shotgun (WGS) entry which is preliminary data.</text>
</comment>
<feature type="compositionally biased region" description="Basic and acidic residues" evidence="8">
    <location>
        <begin position="344"/>
        <end position="357"/>
    </location>
</feature>
<dbReference type="InterPro" id="IPR015943">
    <property type="entry name" value="WD40/YVTN_repeat-like_dom_sf"/>
</dbReference>
<keyword evidence="4 6" id="KW-0677">Repeat</keyword>
<organism evidence="9 10">
    <name type="scientific">Dunaliella salina</name>
    <name type="common">Green alga</name>
    <name type="synonym">Protococcus salinus</name>
    <dbReference type="NCBI Taxonomy" id="3046"/>
    <lineage>
        <taxon>Eukaryota</taxon>
        <taxon>Viridiplantae</taxon>
        <taxon>Chlorophyta</taxon>
        <taxon>core chlorophytes</taxon>
        <taxon>Chlorophyceae</taxon>
        <taxon>CS clade</taxon>
        <taxon>Chlamydomonadales</taxon>
        <taxon>Dunaliellaceae</taxon>
        <taxon>Dunaliella</taxon>
    </lineage>
</organism>
<keyword evidence="10" id="KW-1185">Reference proteome</keyword>
<feature type="compositionally biased region" description="Acidic residues" evidence="8">
    <location>
        <begin position="385"/>
        <end position="396"/>
    </location>
</feature>
<comment type="similarity">
    <text evidence="6">Belongs to the WD repeat TRM82 family.</text>
</comment>
<dbReference type="EMBL" id="MU070082">
    <property type="protein sequence ID" value="KAF5830070.1"/>
    <property type="molecule type" value="Genomic_DNA"/>
</dbReference>
<feature type="compositionally biased region" description="Basic and acidic residues" evidence="8">
    <location>
        <begin position="1"/>
        <end position="18"/>
    </location>
</feature>
<comment type="subcellular location">
    <subcellularLocation>
        <location evidence="1 6">Nucleus</location>
    </subcellularLocation>
</comment>
<dbReference type="PANTHER" id="PTHR16288:SF0">
    <property type="entry name" value="TRNA (GUANINE-N(7)-)-METHYLTRANSFERASE NON-CATALYTIC SUBUNIT WDR4"/>
    <property type="match status" value="1"/>
</dbReference>
<dbReference type="Proteomes" id="UP000815325">
    <property type="component" value="Unassembled WGS sequence"/>
</dbReference>
<feature type="repeat" description="WD" evidence="7">
    <location>
        <begin position="208"/>
        <end position="253"/>
    </location>
</feature>
<evidence type="ECO:0000256" key="3">
    <source>
        <dbReference type="ARBA" id="ARBA00022694"/>
    </source>
</evidence>
<reference evidence="9" key="1">
    <citation type="submission" date="2017-08" db="EMBL/GenBank/DDBJ databases">
        <authorList>
            <person name="Polle J.E."/>
            <person name="Barry K."/>
            <person name="Cushman J."/>
            <person name="Schmutz J."/>
            <person name="Tran D."/>
            <person name="Hathwaick L.T."/>
            <person name="Yim W.C."/>
            <person name="Jenkins J."/>
            <person name="Mckie-Krisberg Z.M."/>
            <person name="Prochnik S."/>
            <person name="Lindquist E."/>
            <person name="Dockter R.B."/>
            <person name="Adam C."/>
            <person name="Molina H."/>
            <person name="Bunkerborg J."/>
            <person name="Jin E."/>
            <person name="Buchheim M."/>
            <person name="Magnuson J."/>
        </authorList>
    </citation>
    <scope>NUCLEOTIDE SEQUENCE</scope>
    <source>
        <strain evidence="9">CCAP 19/18</strain>
    </source>
</reference>
<keyword evidence="3 6" id="KW-0819">tRNA processing</keyword>
<evidence type="ECO:0000313" key="10">
    <source>
        <dbReference type="Proteomes" id="UP000815325"/>
    </source>
</evidence>
<feature type="region of interest" description="Disordered" evidence="8">
    <location>
        <begin position="258"/>
        <end position="410"/>
    </location>
</feature>
<evidence type="ECO:0000256" key="7">
    <source>
        <dbReference type="PROSITE-ProRule" id="PRU00221"/>
    </source>
</evidence>
<evidence type="ECO:0000256" key="4">
    <source>
        <dbReference type="ARBA" id="ARBA00022737"/>
    </source>
</evidence>
<comment type="pathway">
    <text evidence="6">tRNA modification; N(7)-methylguanine-tRNA biosynthesis.</text>
</comment>
<feature type="repeat" description="WD" evidence="7">
    <location>
        <begin position="69"/>
        <end position="110"/>
    </location>
</feature>
<sequence length="587" mass="64179">MPKRKQRDEKPQEEKESKQQAQNDGNPEHKPDPIVRVLAYSSGVVAAAVGLHIRFFNCKDKQPAEMDAAQAHTGAVRSLALSPDGAMLLSGSDDKSCKLWDTSARKCIATWRMHKKLSAVAFSRDGKHALFADKFGDVGVAACGSPAQQQPPSEEPELLLGHLCSIVTSITVSPDNRFVVTTDKDGRVRVSMLPAAPLKGSYEIQTYCLGHDSFVATSTFVNGPEQQGPLLVTGGGDGTVHLWDPVDGKLLDTFVAAHPVGPMTDPQQQQQQQQQHTEAEGGQQEQQQQQQQTGEQQQTGAEQQQQQQQQQLLQTGMKGKLHEGHTKADQPMQQQQEQQQEQQEGGHEGEHEGEQSHARAGKVVSEEDGGADKGADGKGQQGAGEGEEDGDGDEEERAEKRSEKSPTCAAVQHLASSRDGSLVCVVVEGEHELQVLRVDARAKSLTLHQKLNIPEVRYPCQAAWDDIDQLWVVGGPPSDSSIAIHLGVARLEGQQLVPCTKEAMPADALAAMEKRNATEEEQVASGQLVPACNKSLLRRRYFLSSMQDSGLGRNKRPRNDVLENERLAAVRQQQLLQRQQQQQQQQQ</sequence>
<dbReference type="Gene3D" id="2.130.10.10">
    <property type="entry name" value="YVTN repeat-like/Quinoprotein amine dehydrogenase"/>
    <property type="match status" value="1"/>
</dbReference>
<dbReference type="PANTHER" id="PTHR16288">
    <property type="entry name" value="WD40 REPEAT PROTEIN 4"/>
    <property type="match status" value="1"/>
</dbReference>
<dbReference type="InterPro" id="IPR028884">
    <property type="entry name" value="Trm82"/>
</dbReference>
<accession>A0ABQ7G644</accession>
<dbReference type="SUPFAM" id="SSF101908">
    <property type="entry name" value="Putative isomerase YbhE"/>
    <property type="match status" value="1"/>
</dbReference>
<keyword evidence="2 6" id="KW-0853">WD repeat</keyword>
<evidence type="ECO:0000256" key="8">
    <source>
        <dbReference type="SAM" id="MobiDB-lite"/>
    </source>
</evidence>
<evidence type="ECO:0000256" key="5">
    <source>
        <dbReference type="ARBA" id="ARBA00023242"/>
    </source>
</evidence>
<dbReference type="SMART" id="SM00320">
    <property type="entry name" value="WD40"/>
    <property type="match status" value="3"/>
</dbReference>
<evidence type="ECO:0000256" key="1">
    <source>
        <dbReference type="ARBA" id="ARBA00004123"/>
    </source>
</evidence>
<gene>
    <name evidence="9" type="ORF">DUNSADRAFT_15070</name>
</gene>
<evidence type="ECO:0000256" key="2">
    <source>
        <dbReference type="ARBA" id="ARBA00022574"/>
    </source>
</evidence>
<dbReference type="HAMAP" id="MF_03056">
    <property type="entry name" value="TRM82"/>
    <property type="match status" value="1"/>
</dbReference>
<feature type="compositionally biased region" description="Low complexity" evidence="8">
    <location>
        <begin position="333"/>
        <end position="343"/>
    </location>
</feature>
<proteinExistence type="inferred from homology"/>
<keyword evidence="5 6" id="KW-0539">Nucleus</keyword>
<evidence type="ECO:0000256" key="6">
    <source>
        <dbReference type="HAMAP-Rule" id="MF_03056"/>
    </source>
</evidence>
<dbReference type="PROSITE" id="PS50082">
    <property type="entry name" value="WD_REPEATS_2"/>
    <property type="match status" value="2"/>
</dbReference>
<comment type="subunit">
    <text evidence="6">Forms a heterodimer with the catalytic subunit.</text>
</comment>
<feature type="compositionally biased region" description="Low complexity" evidence="8">
    <location>
        <begin position="267"/>
        <end position="316"/>
    </location>
</feature>
<feature type="region of interest" description="Disordered" evidence="8">
    <location>
        <begin position="1"/>
        <end position="32"/>
    </location>
</feature>
<name>A0ABQ7G644_DUNSA</name>
<protein>
    <recommendedName>
        <fullName evidence="6">tRNA (guanine-N(7)-)-methyltransferase non-catalytic subunit</fullName>
    </recommendedName>
    <alternativeName>
        <fullName evidence="6">WD repeat-containing protein 4 homolog</fullName>
    </alternativeName>
</protein>
<dbReference type="Pfam" id="PF00400">
    <property type="entry name" value="WD40"/>
    <property type="match status" value="3"/>
</dbReference>
<comment type="function">
    <text evidence="6">Required for the formation of N(7)-methylguanine at position 46 (m7G46) in tRNA. In the complex, it is required to stabilize and induce conformational changes of the catalytic subunit.</text>
</comment>
<dbReference type="InterPro" id="IPR001680">
    <property type="entry name" value="WD40_rpt"/>
</dbReference>
<evidence type="ECO:0000313" key="9">
    <source>
        <dbReference type="EMBL" id="KAF5830070.1"/>
    </source>
</evidence>